<feature type="binding site" evidence="3">
    <location>
        <begin position="10"/>
        <end position="12"/>
    </location>
    <ligand>
        <name>substrate</name>
    </ligand>
</feature>
<feature type="binding site" evidence="3">
    <location>
        <position position="71"/>
    </location>
    <ligand>
        <name>substrate</name>
    </ligand>
</feature>
<feature type="active site" description="Proton acceptor" evidence="2">
    <location>
        <position position="140"/>
    </location>
</feature>
<evidence type="ECO:0000256" key="4">
    <source>
        <dbReference type="SAM" id="MobiDB-lite"/>
    </source>
</evidence>
<evidence type="ECO:0000256" key="3">
    <source>
        <dbReference type="PIRSR" id="PIRSR620019-2"/>
    </source>
</evidence>
<gene>
    <name evidence="6" type="primary">pglB</name>
    <name evidence="6" type="ORF">GCM10007383_06430</name>
</gene>
<dbReference type="NCBIfam" id="TIGR03570">
    <property type="entry name" value="NeuD_NnaD"/>
    <property type="match status" value="1"/>
</dbReference>
<evidence type="ECO:0000256" key="2">
    <source>
        <dbReference type="PIRSR" id="PIRSR620019-1"/>
    </source>
</evidence>
<feature type="region of interest" description="Disordered" evidence="4">
    <location>
        <begin position="214"/>
        <end position="236"/>
    </location>
</feature>
<sequence>MKKVLIVGASGHGGVVLDSILKIGKYSVLGFLDSFKKKGSKHNGLEIMGGEKDLPRLLEKYDIYGVVIAIGNNWTRKKMVNKLMKFAPQIKFVTVIHPNAILGRKVKIGKGTVIMPGAIVSSNSRIGNFCILNTNSSLGHESTMEDYSSISSGVCTGGNLKLEKFSAISLGANVMDNITIGKNSLVGAGSLVMNNVMRNTVVYGSPARFIRLRNPEDPYLNGDKPSSSSSNLVSKK</sequence>
<dbReference type="InterPro" id="IPR011004">
    <property type="entry name" value="Trimer_LpxA-like_sf"/>
</dbReference>
<evidence type="ECO:0000313" key="7">
    <source>
        <dbReference type="Proteomes" id="UP000634668"/>
    </source>
</evidence>
<dbReference type="SUPFAM" id="SSF51161">
    <property type="entry name" value="Trimeric LpxA-like enzymes"/>
    <property type="match status" value="1"/>
</dbReference>
<dbReference type="Gene3D" id="2.160.10.10">
    <property type="entry name" value="Hexapeptide repeat proteins"/>
    <property type="match status" value="1"/>
</dbReference>
<keyword evidence="7" id="KW-1185">Reference proteome</keyword>
<dbReference type="PANTHER" id="PTHR43300:SF7">
    <property type="entry name" value="UDP-N-ACETYLBACILLOSAMINE N-ACETYLTRANSFERASE"/>
    <property type="match status" value="1"/>
</dbReference>
<evidence type="ECO:0000259" key="5">
    <source>
        <dbReference type="Pfam" id="PF17836"/>
    </source>
</evidence>
<dbReference type="InterPro" id="IPR020019">
    <property type="entry name" value="AcTrfase_PglD-like"/>
</dbReference>
<dbReference type="Proteomes" id="UP000634668">
    <property type="component" value="Unassembled WGS sequence"/>
</dbReference>
<dbReference type="PANTHER" id="PTHR43300">
    <property type="entry name" value="ACETYLTRANSFERASE"/>
    <property type="match status" value="1"/>
</dbReference>
<comment type="caution">
    <text evidence="6">The sequence shown here is derived from an EMBL/GenBank/DDBJ whole genome shotgun (WGS) entry which is preliminary data.</text>
</comment>
<protein>
    <submittedName>
        <fullName evidence="6">Pilus assembly protein</fullName>
    </submittedName>
</protein>
<evidence type="ECO:0000313" key="6">
    <source>
        <dbReference type="EMBL" id="GGW24580.1"/>
    </source>
</evidence>
<feature type="site" description="Increases basicity of active site His" evidence="2">
    <location>
        <position position="141"/>
    </location>
</feature>
<feature type="domain" description="PglD N-terminal" evidence="5">
    <location>
        <begin position="3"/>
        <end position="83"/>
    </location>
</feature>
<comment type="similarity">
    <text evidence="1">Belongs to the transferase hexapeptide repeat family.</text>
</comment>
<dbReference type="InterPro" id="IPR050179">
    <property type="entry name" value="Trans_hexapeptide_repeat"/>
</dbReference>
<dbReference type="RefSeq" id="WP_034234296.1">
    <property type="nucleotide sequence ID" value="NZ_BMWP01000003.1"/>
</dbReference>
<dbReference type="CDD" id="cd03360">
    <property type="entry name" value="LbH_AT_putative"/>
    <property type="match status" value="1"/>
</dbReference>
<dbReference type="Gene3D" id="3.40.50.20">
    <property type="match status" value="1"/>
</dbReference>
<dbReference type="Pfam" id="PF17836">
    <property type="entry name" value="PglD_N"/>
    <property type="match status" value="1"/>
</dbReference>
<reference evidence="6" key="2">
    <citation type="submission" date="2020-09" db="EMBL/GenBank/DDBJ databases">
        <authorList>
            <person name="Sun Q."/>
            <person name="Kim S."/>
        </authorList>
    </citation>
    <scope>NUCLEOTIDE SEQUENCE</scope>
    <source>
        <strain evidence="6">KCTC 12113</strain>
    </source>
</reference>
<dbReference type="EMBL" id="BMWP01000003">
    <property type="protein sequence ID" value="GGW24580.1"/>
    <property type="molecule type" value="Genomic_DNA"/>
</dbReference>
<evidence type="ECO:0000256" key="1">
    <source>
        <dbReference type="ARBA" id="ARBA00007274"/>
    </source>
</evidence>
<proteinExistence type="inferred from homology"/>
<dbReference type="AlphaFoldDB" id="A0A918MIK4"/>
<reference evidence="6" key="1">
    <citation type="journal article" date="2014" name="Int. J. Syst. Evol. Microbiol.">
        <title>Complete genome sequence of Corynebacterium casei LMG S-19264T (=DSM 44701T), isolated from a smear-ripened cheese.</title>
        <authorList>
            <consortium name="US DOE Joint Genome Institute (JGI-PGF)"/>
            <person name="Walter F."/>
            <person name="Albersmeier A."/>
            <person name="Kalinowski J."/>
            <person name="Ruckert C."/>
        </authorList>
    </citation>
    <scope>NUCLEOTIDE SEQUENCE</scope>
    <source>
        <strain evidence="6">KCTC 12113</strain>
    </source>
</reference>
<organism evidence="6 7">
    <name type="scientific">Arenibacter certesii</name>
    <dbReference type="NCBI Taxonomy" id="228955"/>
    <lineage>
        <taxon>Bacteria</taxon>
        <taxon>Pseudomonadati</taxon>
        <taxon>Bacteroidota</taxon>
        <taxon>Flavobacteriia</taxon>
        <taxon>Flavobacteriales</taxon>
        <taxon>Flavobacteriaceae</taxon>
        <taxon>Arenibacter</taxon>
    </lineage>
</organism>
<accession>A0A918MIK4</accession>
<name>A0A918MIK4_9FLAO</name>
<dbReference type="InterPro" id="IPR041561">
    <property type="entry name" value="PglD_N"/>
</dbReference>